<dbReference type="Proteomes" id="UP000298663">
    <property type="component" value="Chromosome X"/>
</dbReference>
<organism evidence="1 2">
    <name type="scientific">Steinernema carpocapsae</name>
    <name type="common">Entomopathogenic nematode</name>
    <dbReference type="NCBI Taxonomy" id="34508"/>
    <lineage>
        <taxon>Eukaryota</taxon>
        <taxon>Metazoa</taxon>
        <taxon>Ecdysozoa</taxon>
        <taxon>Nematoda</taxon>
        <taxon>Chromadorea</taxon>
        <taxon>Rhabditida</taxon>
        <taxon>Tylenchina</taxon>
        <taxon>Panagrolaimomorpha</taxon>
        <taxon>Strongyloidoidea</taxon>
        <taxon>Steinernematidae</taxon>
        <taxon>Steinernema</taxon>
    </lineage>
</organism>
<gene>
    <name evidence="1" type="ORF">L596_003974</name>
</gene>
<dbReference type="AlphaFoldDB" id="A0A4U8UXP1"/>
<keyword evidence="2" id="KW-1185">Reference proteome</keyword>
<proteinExistence type="predicted"/>
<reference evidence="1 2" key="1">
    <citation type="journal article" date="2015" name="Genome Biol.">
        <title>Comparative genomics of Steinernema reveals deeply conserved gene regulatory networks.</title>
        <authorList>
            <person name="Dillman A.R."/>
            <person name="Macchietto M."/>
            <person name="Porter C.F."/>
            <person name="Rogers A."/>
            <person name="Williams B."/>
            <person name="Antoshechkin I."/>
            <person name="Lee M.M."/>
            <person name="Goodwin Z."/>
            <person name="Lu X."/>
            <person name="Lewis E.E."/>
            <person name="Goodrich-Blair H."/>
            <person name="Stock S.P."/>
            <person name="Adams B.J."/>
            <person name="Sternberg P.W."/>
            <person name="Mortazavi A."/>
        </authorList>
    </citation>
    <scope>NUCLEOTIDE SEQUENCE [LARGE SCALE GENOMIC DNA]</scope>
    <source>
        <strain evidence="1 2">ALL</strain>
    </source>
</reference>
<dbReference type="EMBL" id="CM016762">
    <property type="protein sequence ID" value="TMS36917.1"/>
    <property type="molecule type" value="Genomic_DNA"/>
</dbReference>
<comment type="caution">
    <text evidence="1">The sequence shown here is derived from an EMBL/GenBank/DDBJ whole genome shotgun (WGS) entry which is preliminary data.</text>
</comment>
<protein>
    <submittedName>
        <fullName evidence="1">Uncharacterized protein</fullName>
    </submittedName>
</protein>
<accession>A0A4U8UXP1</accession>
<evidence type="ECO:0000313" key="1">
    <source>
        <dbReference type="EMBL" id="TMS36917.1"/>
    </source>
</evidence>
<dbReference type="EMBL" id="AZBU02000001">
    <property type="protein sequence ID" value="TMS36917.1"/>
    <property type="molecule type" value="Genomic_DNA"/>
</dbReference>
<reference evidence="1 2" key="2">
    <citation type="journal article" date="2019" name="G3 (Bethesda)">
        <title>Hybrid Assembly of the Genome of the Entomopathogenic Nematode Steinernema carpocapsae Identifies the X-Chromosome.</title>
        <authorList>
            <person name="Serra L."/>
            <person name="Macchietto M."/>
            <person name="Macias-Munoz A."/>
            <person name="McGill C.J."/>
            <person name="Rodriguez I.M."/>
            <person name="Rodriguez B."/>
            <person name="Murad R."/>
            <person name="Mortazavi A."/>
        </authorList>
    </citation>
    <scope>NUCLEOTIDE SEQUENCE [LARGE SCALE GENOMIC DNA]</scope>
    <source>
        <strain evidence="1 2">ALL</strain>
    </source>
</reference>
<evidence type="ECO:0000313" key="2">
    <source>
        <dbReference type="Proteomes" id="UP000298663"/>
    </source>
</evidence>
<name>A0A4U8UXP1_STECR</name>
<sequence>MVGFARFTMSFYVQHPRRLCAATEWSSFFLMHFPKEEFNSQLPASILPKSTGPLRRSVTTNGTNCSKPFRLSAQTLRAPRMLNKSFLTPLNYC</sequence>